<dbReference type="InterPro" id="IPR014934">
    <property type="entry name" value="DUF1806"/>
</dbReference>
<gene>
    <name evidence="1" type="ORF">ACFSUF_02435</name>
</gene>
<dbReference type="Proteomes" id="UP001597541">
    <property type="component" value="Unassembled WGS sequence"/>
</dbReference>
<name>A0ABW5P8G6_9BACL</name>
<dbReference type="Gene3D" id="2.70.180.10">
    <property type="entry name" value="Hypothetical protein YojF"/>
    <property type="match status" value="1"/>
</dbReference>
<evidence type="ECO:0000313" key="1">
    <source>
        <dbReference type="EMBL" id="MFD2611275.1"/>
    </source>
</evidence>
<protein>
    <submittedName>
        <fullName evidence="1">DUF1806 family protein</fullName>
    </submittedName>
</protein>
<dbReference type="Pfam" id="PF08830">
    <property type="entry name" value="DUF1806"/>
    <property type="match status" value="1"/>
</dbReference>
<reference evidence="2" key="1">
    <citation type="journal article" date="2019" name="Int. J. Syst. Evol. Microbiol.">
        <title>The Global Catalogue of Microorganisms (GCM) 10K type strain sequencing project: providing services to taxonomists for standard genome sequencing and annotation.</title>
        <authorList>
            <consortium name="The Broad Institute Genomics Platform"/>
            <consortium name="The Broad Institute Genome Sequencing Center for Infectious Disease"/>
            <person name="Wu L."/>
            <person name="Ma J."/>
        </authorList>
    </citation>
    <scope>NUCLEOTIDE SEQUENCE [LARGE SCALE GENOMIC DNA]</scope>
    <source>
        <strain evidence="2">KCTC 3950</strain>
    </source>
</reference>
<accession>A0ABW5P8G6</accession>
<comment type="caution">
    <text evidence="1">The sequence shown here is derived from an EMBL/GenBank/DDBJ whole genome shotgun (WGS) entry which is preliminary data.</text>
</comment>
<keyword evidence="2" id="KW-1185">Reference proteome</keyword>
<dbReference type="RefSeq" id="WP_377599746.1">
    <property type="nucleotide sequence ID" value="NZ_JBHUME010000002.1"/>
</dbReference>
<evidence type="ECO:0000313" key="2">
    <source>
        <dbReference type="Proteomes" id="UP001597541"/>
    </source>
</evidence>
<organism evidence="1 2">
    <name type="scientific">Paenibacillus gansuensis</name>
    <dbReference type="NCBI Taxonomy" id="306542"/>
    <lineage>
        <taxon>Bacteria</taxon>
        <taxon>Bacillati</taxon>
        <taxon>Bacillota</taxon>
        <taxon>Bacilli</taxon>
        <taxon>Bacillales</taxon>
        <taxon>Paenibacillaceae</taxon>
        <taxon>Paenibacillus</taxon>
    </lineage>
</organism>
<proteinExistence type="predicted"/>
<dbReference type="InterPro" id="IPR036492">
    <property type="entry name" value="YojF_sf"/>
</dbReference>
<sequence>MNPIRKEEVERGFQAFIGIETYLHSEATSYLFVRNFKVKISHAFIAGEGPYRAALRFDGNGWLRIEGLTHYEIDEHGRLLLAGFDDKGRMHTALHLGKEAFPE</sequence>
<dbReference type="EMBL" id="JBHUME010000002">
    <property type="protein sequence ID" value="MFD2611275.1"/>
    <property type="molecule type" value="Genomic_DNA"/>
</dbReference>
<dbReference type="SUPFAM" id="SSF89442">
    <property type="entry name" value="Hypothetical protein YojF"/>
    <property type="match status" value="1"/>
</dbReference>